<sequence>MRLLNKILGGVALISLVAVFLTSGVNAEEYVKPKFLRAEFAKEAFQAGEPVELTVNSEAGTNEIERVWVQIEHEQTKRLFSSNNVIYSESGTEVKIHLPEEAPSGKYAIQAIIITDSAGVKTNIFNPGASFDLIGESTDTEKAVFQNAVFDKEQYQPGEEVVLKIEATDDESGIDWVFPSIQHLSSEEYTFQGFSEEVNGYHEFRFQLPDNALNGTYGIQYLTIRDHSGNEQDVFDVNATFEVVGGSLDADAPTLKSIAIDKDQYKQGEQVHINIDAEDKSGVKSVFLYVEHKQTGVQYNDFATFNGETFDFNRELPSNAPLGEYEVFAVYLEDNLGNQVSLFNYEPRIEFEVIK</sequence>
<dbReference type="Proteomes" id="UP000036780">
    <property type="component" value="Unassembled WGS sequence"/>
</dbReference>
<dbReference type="EMBL" id="LGTO01000007">
    <property type="protein sequence ID" value="KNE18722.1"/>
    <property type="molecule type" value="Genomic_DNA"/>
</dbReference>
<dbReference type="AlphaFoldDB" id="A0A0L0QJJ3"/>
<protein>
    <submittedName>
        <fullName evidence="1">Uncharacterized protein</fullName>
    </submittedName>
</protein>
<gene>
    <name evidence="1" type="ORF">AFK71_08885</name>
</gene>
<proteinExistence type="predicted"/>
<comment type="caution">
    <text evidence="1">The sequence shown here is derived from an EMBL/GenBank/DDBJ whole genome shotgun (WGS) entry which is preliminary data.</text>
</comment>
<evidence type="ECO:0000313" key="1">
    <source>
        <dbReference type="EMBL" id="KNE18722.1"/>
    </source>
</evidence>
<keyword evidence="2" id="KW-1185">Reference proteome</keyword>
<name>A0A0L0QJJ3_VIRPA</name>
<dbReference type="RefSeq" id="WP_050351199.1">
    <property type="nucleotide sequence ID" value="NZ_CP073011.1"/>
</dbReference>
<accession>A0A0L0QJJ3</accession>
<dbReference type="GeneID" id="66871663"/>
<dbReference type="PATRIC" id="fig|1473.5.peg.230"/>
<organism evidence="1 2">
    <name type="scientific">Virgibacillus pantothenticus</name>
    <dbReference type="NCBI Taxonomy" id="1473"/>
    <lineage>
        <taxon>Bacteria</taxon>
        <taxon>Bacillati</taxon>
        <taxon>Bacillota</taxon>
        <taxon>Bacilli</taxon>
        <taxon>Bacillales</taxon>
        <taxon>Bacillaceae</taxon>
        <taxon>Virgibacillus</taxon>
    </lineage>
</organism>
<reference evidence="2" key="1">
    <citation type="submission" date="2015-07" db="EMBL/GenBank/DDBJ databases">
        <title>Fjat-10053 dsm26.</title>
        <authorList>
            <person name="Liu B."/>
            <person name="Wang J."/>
            <person name="Zhu Y."/>
            <person name="Liu G."/>
            <person name="Chen Q."/>
            <person name="Chen Z."/>
            <person name="Lan J."/>
            <person name="Che J."/>
            <person name="Ge C."/>
            <person name="Shi H."/>
            <person name="Pan Z."/>
            <person name="Liu X."/>
        </authorList>
    </citation>
    <scope>NUCLEOTIDE SEQUENCE [LARGE SCALE GENOMIC DNA]</scope>
    <source>
        <strain evidence="2">DSM 26</strain>
    </source>
</reference>
<evidence type="ECO:0000313" key="2">
    <source>
        <dbReference type="Proteomes" id="UP000036780"/>
    </source>
</evidence>